<dbReference type="Proteomes" id="UP000235786">
    <property type="component" value="Unassembled WGS sequence"/>
</dbReference>
<reference evidence="2 3" key="1">
    <citation type="submission" date="2016-04" db="EMBL/GenBank/DDBJ databases">
        <title>A degradative enzymes factory behind the ericoid mycorrhizal symbiosis.</title>
        <authorList>
            <consortium name="DOE Joint Genome Institute"/>
            <person name="Martino E."/>
            <person name="Morin E."/>
            <person name="Grelet G."/>
            <person name="Kuo A."/>
            <person name="Kohler A."/>
            <person name="Daghino S."/>
            <person name="Barry K."/>
            <person name="Choi C."/>
            <person name="Cichocki N."/>
            <person name="Clum A."/>
            <person name="Copeland A."/>
            <person name="Hainaut M."/>
            <person name="Haridas S."/>
            <person name="Labutti K."/>
            <person name="Lindquist E."/>
            <person name="Lipzen A."/>
            <person name="Khouja H.-R."/>
            <person name="Murat C."/>
            <person name="Ohm R."/>
            <person name="Olson A."/>
            <person name="Spatafora J."/>
            <person name="Veneault-Fourrey C."/>
            <person name="Henrissat B."/>
            <person name="Grigoriev I."/>
            <person name="Martin F."/>
            <person name="Perotto S."/>
        </authorList>
    </citation>
    <scope>NUCLEOTIDE SEQUENCE [LARGE SCALE GENOMIC DNA]</scope>
    <source>
        <strain evidence="2 3">F</strain>
    </source>
</reference>
<dbReference type="AlphaFoldDB" id="A0A2J6RUN5"/>
<feature type="region of interest" description="Disordered" evidence="1">
    <location>
        <begin position="267"/>
        <end position="316"/>
    </location>
</feature>
<organism evidence="2 3">
    <name type="scientific">Hyaloscypha variabilis (strain UAMH 11265 / GT02V1 / F)</name>
    <name type="common">Meliniomyces variabilis</name>
    <dbReference type="NCBI Taxonomy" id="1149755"/>
    <lineage>
        <taxon>Eukaryota</taxon>
        <taxon>Fungi</taxon>
        <taxon>Dikarya</taxon>
        <taxon>Ascomycota</taxon>
        <taxon>Pezizomycotina</taxon>
        <taxon>Leotiomycetes</taxon>
        <taxon>Helotiales</taxon>
        <taxon>Hyaloscyphaceae</taxon>
        <taxon>Hyaloscypha</taxon>
        <taxon>Hyaloscypha variabilis</taxon>
    </lineage>
</organism>
<dbReference type="OrthoDB" id="3545297at2759"/>
<accession>A0A2J6RUN5</accession>
<evidence type="ECO:0000313" key="2">
    <source>
        <dbReference type="EMBL" id="PMD42227.1"/>
    </source>
</evidence>
<gene>
    <name evidence="2" type="ORF">L207DRAFT_564582</name>
</gene>
<protein>
    <submittedName>
        <fullName evidence="2">Uncharacterized protein</fullName>
    </submittedName>
</protein>
<dbReference type="EMBL" id="KZ613943">
    <property type="protein sequence ID" value="PMD42227.1"/>
    <property type="molecule type" value="Genomic_DNA"/>
</dbReference>
<sequence>MEVPRHGEAPALYLLKIPKVCKELAKNEQWATIIDVFNLLSEKDRIYFIMHENEQDPILRKAGKMTNNCQLVVSAYKDAIRMLQGWENIGYFLSEIHLQLAEFHRTVVGGSKALKEAKLILYKVLNMANDSQVISQAWFQIADILVDEFRATRNPFRKIEAQDEMKKLVSKVRENMSIDFDATLSQTTIPLVYMTRKLAAFEFQEKLKETFFGCYNLLTDDTIGNDSQSLRMLARVLAYVPGLQHDAEIAASCQLYIVDKEVQKKEMALEESEHESDTEDDKEVEQSGNKEAETEKENTTNGVSNGEAAINGGTNLRAKDDSDKLVAINVTETELTNGHKQTEDIDKKPNDESKEVKIEEKSKTSEKESQEILDNVDDKAKEDGDLDEIHGTIICKSCNKTVTNWNNGAVYLCYYCTELDLLLCSKAETRERRITGGLAHAVPAWSQAYQGPGPGLEGVKDGVIRFELEENNVKFATWLNDLKHTKWNVAWEDFWSKEMQE</sequence>
<feature type="compositionally biased region" description="Basic and acidic residues" evidence="1">
    <location>
        <begin position="340"/>
        <end position="379"/>
    </location>
</feature>
<evidence type="ECO:0000313" key="3">
    <source>
        <dbReference type="Proteomes" id="UP000235786"/>
    </source>
</evidence>
<feature type="region of interest" description="Disordered" evidence="1">
    <location>
        <begin position="335"/>
        <end position="379"/>
    </location>
</feature>
<feature type="compositionally biased region" description="Basic and acidic residues" evidence="1">
    <location>
        <begin position="284"/>
        <end position="298"/>
    </location>
</feature>
<proteinExistence type="predicted"/>
<keyword evidence="3" id="KW-1185">Reference proteome</keyword>
<evidence type="ECO:0000256" key="1">
    <source>
        <dbReference type="SAM" id="MobiDB-lite"/>
    </source>
</evidence>
<name>A0A2J6RUN5_HYAVF</name>
<feature type="compositionally biased region" description="Acidic residues" evidence="1">
    <location>
        <begin position="269"/>
        <end position="283"/>
    </location>
</feature>